<dbReference type="CDD" id="cd01878">
    <property type="entry name" value="HflX"/>
    <property type="match status" value="1"/>
</dbReference>
<dbReference type="SUPFAM" id="SSF52540">
    <property type="entry name" value="P-loop containing nucleoside triphosphate hydrolases"/>
    <property type="match status" value="1"/>
</dbReference>
<dbReference type="Gene3D" id="3.40.50.11060">
    <property type="entry name" value="GTPase HflX, N-terminal domain"/>
    <property type="match status" value="1"/>
</dbReference>
<dbReference type="InterPro" id="IPR042108">
    <property type="entry name" value="GTPase_HflX_N_sf"/>
</dbReference>
<dbReference type="GO" id="GO:0043022">
    <property type="term" value="F:ribosome binding"/>
    <property type="evidence" value="ECO:0007669"/>
    <property type="project" value="TreeGrafter"/>
</dbReference>
<comment type="similarity">
    <text evidence="6">Belongs to the TRAFAC class OBG-HflX-like GTPase superfamily. HflX GTPase family.</text>
</comment>
<reference evidence="11 12" key="1">
    <citation type="submission" date="2016-02" db="EMBL/GenBank/DDBJ databases">
        <title>Draft genome sequence of hydrocarbon degrading Staphylococcus saprophyticus Strain CNV2, isolated from crude-oil contaminated soil from Noonmati Oil Refinery, Guwahati, Assam, India.</title>
        <authorList>
            <person name="Mukherjee A."/>
            <person name="Chettri B."/>
            <person name="Langpoklakpam J."/>
            <person name="Singh A.K."/>
            <person name="Chattopadhyay D.J."/>
        </authorList>
    </citation>
    <scope>NUCLEOTIDE SEQUENCE [LARGE SCALE GENOMIC DNA]</scope>
    <source>
        <strain evidence="11 12">CNV2</strain>
    </source>
</reference>
<dbReference type="Proteomes" id="UP000075418">
    <property type="component" value="Unassembled WGS sequence"/>
</dbReference>
<dbReference type="RefSeq" id="WP_061854787.1">
    <property type="nucleotide sequence ID" value="NZ_DYVT01000021.1"/>
</dbReference>
<evidence type="ECO:0000256" key="7">
    <source>
        <dbReference type="PIRSR" id="PIRSR006809-1"/>
    </source>
</evidence>
<feature type="binding site" evidence="8">
    <location>
        <position position="219"/>
    </location>
    <ligand>
        <name>Mg(2+)</name>
        <dbReference type="ChEBI" id="CHEBI:18420"/>
    </ligand>
</feature>
<keyword evidence="2 8" id="KW-0479">Metal-binding</keyword>
<evidence type="ECO:0000256" key="2">
    <source>
        <dbReference type="ARBA" id="ARBA00022723"/>
    </source>
</evidence>
<comment type="subunit">
    <text evidence="6">Monomer. Associates with the 50S ribosomal subunit.</text>
</comment>
<dbReference type="Pfam" id="PF01926">
    <property type="entry name" value="MMR_HSR1"/>
    <property type="match status" value="1"/>
</dbReference>
<feature type="binding site" evidence="7">
    <location>
        <begin position="325"/>
        <end position="328"/>
    </location>
    <ligand>
        <name>GTP</name>
        <dbReference type="ChEBI" id="CHEBI:37565"/>
    </ligand>
</feature>
<dbReference type="PROSITE" id="PS51705">
    <property type="entry name" value="G_HFLX"/>
    <property type="match status" value="1"/>
</dbReference>
<gene>
    <name evidence="6 10" type="primary">hflX</name>
    <name evidence="11" type="ORF">A0131_07500</name>
    <name evidence="10" type="ORF">K8V85_01865</name>
</gene>
<dbReference type="FunFam" id="3.40.50.11060:FF:000001">
    <property type="entry name" value="GTPase HflX"/>
    <property type="match status" value="1"/>
</dbReference>
<dbReference type="HAMAP" id="MF_00900">
    <property type="entry name" value="GTPase_HflX"/>
    <property type="match status" value="1"/>
</dbReference>
<sequence>MSQQKTHDTKIKLESAVIVGVHAQEEEEFDFESTMEELAALSTTCKLDVKAQFTQNRTHFDNKYYVGKGKLEEIKDYITFNDIDVVVTNDELTTAQSKSLNGQLNIKVIDRTQLILEIFALRARSKEGKLQVELAQLDYLMPRLQGHGRSLSRLGGGIGTRGPGETKLEMDRRHIRTRMNEIKHQLQTVVDHRERYRAKREQNNVFQVALIGYTNAGKSSWFNALAQESTYEQDLLFATLDPKTRQIKINEGFNFILSDTVGFIQKLPTTLIAAFKSTLEEAKDADLLLHVVDSSHPEYKTQYDTVNKIIKDLNMEQIPQAIIFNKKDLHEGVQPSSNKPHVFVSSQDKQDIDVVNNLLIEEIKRTLTYYEETLTSSEADRLYYLKQHTLVTELNFNEEQETYEIKGYEKVNEGSKSE</sequence>
<dbReference type="InterPro" id="IPR016496">
    <property type="entry name" value="GTPase_HflX"/>
</dbReference>
<dbReference type="PANTHER" id="PTHR10229">
    <property type="entry name" value="GTP-BINDING PROTEIN HFLX"/>
    <property type="match status" value="1"/>
</dbReference>
<evidence type="ECO:0000313" key="12">
    <source>
        <dbReference type="Proteomes" id="UP000075418"/>
    </source>
</evidence>
<dbReference type="InterPro" id="IPR027417">
    <property type="entry name" value="P-loop_NTPase"/>
</dbReference>
<keyword evidence="5 6" id="KW-0342">GTP-binding</keyword>
<feature type="binding site" evidence="7">
    <location>
        <begin position="212"/>
        <end position="219"/>
    </location>
    <ligand>
        <name>GTP</name>
        <dbReference type="ChEBI" id="CHEBI:37565"/>
    </ligand>
</feature>
<evidence type="ECO:0000313" key="10">
    <source>
        <dbReference type="EMBL" id="HJF67036.1"/>
    </source>
</evidence>
<dbReference type="Pfam" id="PF16360">
    <property type="entry name" value="GTP-bdg_M"/>
    <property type="match status" value="1"/>
</dbReference>
<feature type="domain" description="Hflx-type G" evidence="9">
    <location>
        <begin position="206"/>
        <end position="367"/>
    </location>
</feature>
<evidence type="ECO:0000313" key="11">
    <source>
        <dbReference type="EMBL" id="KYH14618.1"/>
    </source>
</evidence>
<dbReference type="EMBL" id="DYVT01000021">
    <property type="protein sequence ID" value="HJF67036.1"/>
    <property type="molecule type" value="Genomic_DNA"/>
</dbReference>
<evidence type="ECO:0000256" key="3">
    <source>
        <dbReference type="ARBA" id="ARBA00022741"/>
    </source>
</evidence>
<dbReference type="PIRSF" id="PIRSF006809">
    <property type="entry name" value="GTP-binding_hflX_prd"/>
    <property type="match status" value="1"/>
</dbReference>
<reference evidence="10" key="3">
    <citation type="submission" date="2021-09" db="EMBL/GenBank/DDBJ databases">
        <authorList>
            <person name="Gilroy R."/>
        </authorList>
    </citation>
    <scope>NUCLEOTIDE SEQUENCE</scope>
    <source>
        <strain evidence="10">CHK149-3286</strain>
    </source>
</reference>
<name>A0A151A5F3_9STAP</name>
<dbReference type="InterPro" id="IPR032305">
    <property type="entry name" value="GTP-bd_M"/>
</dbReference>
<dbReference type="PANTHER" id="PTHR10229:SF0">
    <property type="entry name" value="GTP-BINDING PROTEIN 6-RELATED"/>
    <property type="match status" value="1"/>
</dbReference>
<dbReference type="InterPro" id="IPR006073">
    <property type="entry name" value="GTP-bd"/>
</dbReference>
<keyword evidence="1 6" id="KW-0963">Cytoplasm</keyword>
<keyword evidence="4 8" id="KW-0460">Magnesium</keyword>
<keyword evidence="3 6" id="KW-0547">Nucleotide-binding</keyword>
<evidence type="ECO:0000256" key="4">
    <source>
        <dbReference type="ARBA" id="ARBA00022842"/>
    </source>
</evidence>
<comment type="caution">
    <text evidence="11">The sequence shown here is derived from an EMBL/GenBank/DDBJ whole genome shotgun (WGS) entry which is preliminary data.</text>
</comment>
<evidence type="ECO:0000256" key="1">
    <source>
        <dbReference type="ARBA" id="ARBA00022490"/>
    </source>
</evidence>
<dbReference type="Gene3D" id="6.10.250.2860">
    <property type="match status" value="1"/>
</dbReference>
<dbReference type="GO" id="GO:0005737">
    <property type="term" value="C:cytoplasm"/>
    <property type="evidence" value="ECO:0007669"/>
    <property type="project" value="UniProtKB-SubCell"/>
</dbReference>
<dbReference type="GO" id="GO:0003924">
    <property type="term" value="F:GTPase activity"/>
    <property type="evidence" value="ECO:0007669"/>
    <property type="project" value="UniProtKB-UniRule"/>
</dbReference>
<dbReference type="AlphaFoldDB" id="A0A151A5F3"/>
<dbReference type="GO" id="GO:0046872">
    <property type="term" value="F:metal ion binding"/>
    <property type="evidence" value="ECO:0007669"/>
    <property type="project" value="UniProtKB-KW"/>
</dbReference>
<dbReference type="GO" id="GO:0005525">
    <property type="term" value="F:GTP binding"/>
    <property type="evidence" value="ECO:0007669"/>
    <property type="project" value="UniProtKB-UniRule"/>
</dbReference>
<feature type="binding site" evidence="7">
    <location>
        <begin position="259"/>
        <end position="262"/>
    </location>
    <ligand>
        <name>GTP</name>
        <dbReference type="ChEBI" id="CHEBI:37565"/>
    </ligand>
</feature>
<dbReference type="InterPro" id="IPR025121">
    <property type="entry name" value="GTPase_HflX_N"/>
</dbReference>
<feature type="binding site" evidence="7">
    <location>
        <begin position="237"/>
        <end position="241"/>
    </location>
    <ligand>
        <name>GTP</name>
        <dbReference type="ChEBI" id="CHEBI:37565"/>
    </ligand>
</feature>
<accession>A0A151A5F3</accession>
<comment type="subcellular location">
    <subcellularLocation>
        <location evidence="6">Cytoplasm</location>
    </subcellularLocation>
    <text evidence="6">May associate with membranes.</text>
</comment>
<dbReference type="Gene3D" id="3.40.50.300">
    <property type="entry name" value="P-loop containing nucleotide triphosphate hydrolases"/>
    <property type="match status" value="1"/>
</dbReference>
<feature type="binding site" evidence="7">
    <location>
        <begin position="345"/>
        <end position="347"/>
    </location>
    <ligand>
        <name>GTP</name>
        <dbReference type="ChEBI" id="CHEBI:37565"/>
    </ligand>
</feature>
<dbReference type="NCBIfam" id="TIGR03156">
    <property type="entry name" value="GTP_HflX"/>
    <property type="match status" value="1"/>
</dbReference>
<feature type="binding site" evidence="8">
    <location>
        <position position="239"/>
    </location>
    <ligand>
        <name>Mg(2+)</name>
        <dbReference type="ChEBI" id="CHEBI:18420"/>
    </ligand>
</feature>
<dbReference type="FunFam" id="3.40.50.300:FF:000173">
    <property type="entry name" value="GTPase HflX"/>
    <property type="match status" value="1"/>
</dbReference>
<evidence type="ECO:0000256" key="6">
    <source>
        <dbReference type="HAMAP-Rule" id="MF_00900"/>
    </source>
</evidence>
<evidence type="ECO:0000256" key="5">
    <source>
        <dbReference type="ARBA" id="ARBA00023134"/>
    </source>
</evidence>
<dbReference type="Pfam" id="PF13167">
    <property type="entry name" value="GTP-bdg_N"/>
    <property type="match status" value="1"/>
</dbReference>
<dbReference type="Proteomes" id="UP000706163">
    <property type="component" value="Unassembled WGS sequence"/>
</dbReference>
<protein>
    <recommendedName>
        <fullName evidence="6">GTPase HflX</fullName>
    </recommendedName>
    <alternativeName>
        <fullName evidence="6">GTP-binding protein HflX</fullName>
    </alternativeName>
</protein>
<evidence type="ECO:0000259" key="9">
    <source>
        <dbReference type="PROSITE" id="PS51705"/>
    </source>
</evidence>
<evidence type="ECO:0000256" key="8">
    <source>
        <dbReference type="PIRSR" id="PIRSR006809-2"/>
    </source>
</evidence>
<dbReference type="EMBL" id="LUGM01000002">
    <property type="protein sequence ID" value="KYH14618.1"/>
    <property type="molecule type" value="Genomic_DNA"/>
</dbReference>
<organism evidence="11 12">
    <name type="scientific">Staphylococcus kloosii</name>
    <dbReference type="NCBI Taxonomy" id="29384"/>
    <lineage>
        <taxon>Bacteria</taxon>
        <taxon>Bacillati</taxon>
        <taxon>Bacillota</taxon>
        <taxon>Bacilli</taxon>
        <taxon>Bacillales</taxon>
        <taxon>Staphylococcaceae</taxon>
        <taxon>Staphylococcus</taxon>
    </lineage>
</organism>
<comment type="cofactor">
    <cofactor evidence="8">
        <name>Mg(2+)</name>
        <dbReference type="ChEBI" id="CHEBI:18420"/>
    </cofactor>
</comment>
<dbReference type="PRINTS" id="PR00326">
    <property type="entry name" value="GTP1OBG"/>
</dbReference>
<proteinExistence type="inferred from homology"/>
<reference evidence="10" key="2">
    <citation type="journal article" date="2021" name="PeerJ">
        <title>Extensive microbial diversity within the chicken gut microbiome revealed by metagenomics and culture.</title>
        <authorList>
            <person name="Gilroy R."/>
            <person name="Ravi A."/>
            <person name="Getino M."/>
            <person name="Pursley I."/>
            <person name="Horton D.L."/>
            <person name="Alikhan N.F."/>
            <person name="Baker D."/>
            <person name="Gharbi K."/>
            <person name="Hall N."/>
            <person name="Watson M."/>
            <person name="Adriaenssens E.M."/>
            <person name="Foster-Nyarko E."/>
            <person name="Jarju S."/>
            <person name="Secka A."/>
            <person name="Antonio M."/>
            <person name="Oren A."/>
            <person name="Chaudhuri R.R."/>
            <person name="La Ragione R."/>
            <person name="Hildebrand F."/>
            <person name="Pallen M.J."/>
        </authorList>
    </citation>
    <scope>NUCLEOTIDE SEQUENCE</scope>
    <source>
        <strain evidence="10">CHK149-3286</strain>
    </source>
</reference>
<dbReference type="InterPro" id="IPR030394">
    <property type="entry name" value="G_HFLX_dom"/>
</dbReference>
<comment type="function">
    <text evidence="6">GTPase that associates with the 50S ribosomal subunit and may have a role during protein synthesis or ribosome biogenesis.</text>
</comment>